<dbReference type="InterPro" id="IPR002678">
    <property type="entry name" value="DUF34/NIF3"/>
</dbReference>
<dbReference type="Pfam" id="PF01784">
    <property type="entry name" value="DUF34_NIF3"/>
    <property type="match status" value="1"/>
</dbReference>
<evidence type="ECO:0000313" key="7">
    <source>
        <dbReference type="Proteomes" id="UP000054099"/>
    </source>
</evidence>
<keyword evidence="3 4" id="KW-0479">Metal-binding</keyword>
<proteinExistence type="inferred from homology"/>
<evidence type="ECO:0000256" key="2">
    <source>
        <dbReference type="ARBA" id="ARBA00022112"/>
    </source>
</evidence>
<dbReference type="InterPro" id="IPR017221">
    <property type="entry name" value="DUF34/NIF3_bac"/>
</dbReference>
<evidence type="ECO:0000256" key="4">
    <source>
        <dbReference type="PIRNR" id="PIRNR037489"/>
    </source>
</evidence>
<dbReference type="OrthoDB" id="9792792at2"/>
<dbReference type="Proteomes" id="UP000054099">
    <property type="component" value="Unassembled WGS sequence"/>
</dbReference>
<feature type="binding site" evidence="5">
    <location>
        <position position="69"/>
    </location>
    <ligand>
        <name>a divalent metal cation</name>
        <dbReference type="ChEBI" id="CHEBI:60240"/>
        <label>1</label>
    </ligand>
</feature>
<protein>
    <recommendedName>
        <fullName evidence="2 4">GTP cyclohydrolase 1 type 2 homolog</fullName>
    </recommendedName>
</protein>
<comment type="caution">
    <text evidence="6">The sequence shown here is derived from an EMBL/GenBank/DDBJ whole genome shotgun (WGS) entry which is preliminary data.</text>
</comment>
<feature type="binding site" evidence="5">
    <location>
        <position position="336"/>
    </location>
    <ligand>
        <name>a divalent metal cation</name>
        <dbReference type="ChEBI" id="CHEBI:60240"/>
        <label>1</label>
    </ligand>
</feature>
<dbReference type="AlphaFoldDB" id="A0A0V8JFB0"/>
<dbReference type="EMBL" id="LNQN01000001">
    <property type="protein sequence ID" value="KSU85791.1"/>
    <property type="molecule type" value="Genomic_DNA"/>
</dbReference>
<accession>A0A0V8JFB0</accession>
<dbReference type="FunFam" id="3.40.1390.30:FF:000001">
    <property type="entry name" value="GTP cyclohydrolase 1 type 2"/>
    <property type="match status" value="1"/>
</dbReference>
<comment type="similarity">
    <text evidence="1 4">Belongs to the GTP cyclohydrolase I type 2/NIF3 family.</text>
</comment>
<dbReference type="PANTHER" id="PTHR13799:SF14">
    <property type="entry name" value="GTP CYCLOHYDROLASE 1 TYPE 2 HOMOLOG"/>
    <property type="match status" value="1"/>
</dbReference>
<dbReference type="FunFam" id="3.30.70.120:FF:000006">
    <property type="entry name" value="GTP cyclohydrolase 1 type 2 homolog"/>
    <property type="match status" value="1"/>
</dbReference>
<evidence type="ECO:0000256" key="5">
    <source>
        <dbReference type="PIRSR" id="PIRSR602678-1"/>
    </source>
</evidence>
<dbReference type="NCBIfam" id="TIGR00486">
    <property type="entry name" value="YbgI_SA1388"/>
    <property type="match status" value="1"/>
</dbReference>
<dbReference type="RefSeq" id="WP_061971140.1">
    <property type="nucleotide sequence ID" value="NZ_FMAV01000001.1"/>
</dbReference>
<dbReference type="Gene3D" id="3.30.70.120">
    <property type="match status" value="1"/>
</dbReference>
<sequence length="373" mass="40863">MSKYANGQTIISDLHVLAPKQLAEEGDPIGLQVGNLNQPVKKVMIALDVLEEVVDEAIESEVQLIIAHHPMIYRPLKKVDLSTSQGRMIEKLIKHDIAVYAAHTNLDIAKGGVNDWLANAMELQNTEVLKTTVKKRLYKLAVYVPEQHSIKVRDAMAAAGAGHIGNYSHCTFNTSGEGTFKPLEGTDPFIGTKGQLEAVSELKIETVVQEERMNQVVAAMVQAHPYEEVAYDVYELKNEGQALGIGKIGMLKEPMEFEAFIAHVKKTLDVRSLRAVKGNNKKVQKVAVVGGDGNKFISSAIMKGADVLVTGDMYYHNAHDAQAAGLSIVDPGHNVEKIMKKGLREYLTASLEKKGYSTGVVSSEVHTDPFLFF</sequence>
<feature type="binding site" evidence="5">
    <location>
        <position position="107"/>
    </location>
    <ligand>
        <name>a divalent metal cation</name>
        <dbReference type="ChEBI" id="CHEBI:60240"/>
        <label>1</label>
    </ligand>
</feature>
<evidence type="ECO:0000313" key="6">
    <source>
        <dbReference type="EMBL" id="KSU85791.1"/>
    </source>
</evidence>
<evidence type="ECO:0000256" key="1">
    <source>
        <dbReference type="ARBA" id="ARBA00006964"/>
    </source>
</evidence>
<dbReference type="SUPFAM" id="SSF102705">
    <property type="entry name" value="NIF3 (NGG1p interacting factor 3)-like"/>
    <property type="match status" value="1"/>
</dbReference>
<dbReference type="PANTHER" id="PTHR13799">
    <property type="entry name" value="NGG1 INTERACTING FACTOR 3"/>
    <property type="match status" value="1"/>
</dbReference>
<name>A0A0V8JFB0_9BACL</name>
<dbReference type="InterPro" id="IPR015867">
    <property type="entry name" value="N-reg_PII/ATP_PRibTrfase_C"/>
</dbReference>
<gene>
    <name evidence="6" type="ORF">AS030_09950</name>
</gene>
<dbReference type="PIRSF" id="PIRSF037489">
    <property type="entry name" value="UCP037489_NIF3_YqfO"/>
    <property type="match status" value="1"/>
</dbReference>
<organism evidence="6 7">
    <name type="scientific">Fictibacillus enclensis</name>
    <dbReference type="NCBI Taxonomy" id="1017270"/>
    <lineage>
        <taxon>Bacteria</taxon>
        <taxon>Bacillati</taxon>
        <taxon>Bacillota</taxon>
        <taxon>Bacilli</taxon>
        <taxon>Bacillales</taxon>
        <taxon>Fictibacillaceae</taxon>
        <taxon>Fictibacillus</taxon>
    </lineage>
</organism>
<dbReference type="InterPro" id="IPR036069">
    <property type="entry name" value="DUF34/NIF3_sf"/>
</dbReference>
<keyword evidence="7" id="KW-1185">Reference proteome</keyword>
<feature type="binding site" evidence="5">
    <location>
        <position position="333"/>
    </location>
    <ligand>
        <name>a divalent metal cation</name>
        <dbReference type="ChEBI" id="CHEBI:60240"/>
        <label>1</label>
    </ligand>
</feature>
<dbReference type="Gene3D" id="3.40.1390.30">
    <property type="entry name" value="NIF3 (NGG1p interacting factor 3)-like"/>
    <property type="match status" value="1"/>
</dbReference>
<reference evidence="6 7" key="1">
    <citation type="journal article" date="2014" name="Antonie Van Leeuwenhoek">
        <title>Fictibacillus enclensis sp. nov., isolated from marine sediment.</title>
        <authorList>
            <person name="Dastager S.G."/>
            <person name="Mawlankar R."/>
            <person name="Srinivasan K."/>
            <person name="Tang S.K."/>
            <person name="Lee J.C."/>
            <person name="Ramana V.V."/>
            <person name="Shouche Y.S."/>
        </authorList>
    </citation>
    <scope>NUCLEOTIDE SEQUENCE [LARGE SCALE GENOMIC DNA]</scope>
    <source>
        <strain evidence="6 7">NIO-1003</strain>
    </source>
</reference>
<dbReference type="GO" id="GO:0046872">
    <property type="term" value="F:metal ion binding"/>
    <property type="evidence" value="ECO:0007669"/>
    <property type="project" value="UniProtKB-UniRule"/>
</dbReference>
<dbReference type="GO" id="GO:0005737">
    <property type="term" value="C:cytoplasm"/>
    <property type="evidence" value="ECO:0007669"/>
    <property type="project" value="TreeGrafter"/>
</dbReference>
<evidence type="ECO:0000256" key="3">
    <source>
        <dbReference type="ARBA" id="ARBA00022723"/>
    </source>
</evidence>
<feature type="binding site" evidence="5">
    <location>
        <position position="68"/>
    </location>
    <ligand>
        <name>a divalent metal cation</name>
        <dbReference type="ChEBI" id="CHEBI:60240"/>
        <label>1</label>
    </ligand>
</feature>